<proteinExistence type="predicted"/>
<comment type="caution">
    <text evidence="3">The sequence shown here is derived from an EMBL/GenBank/DDBJ whole genome shotgun (WGS) entry which is preliminary data.</text>
</comment>
<keyword evidence="4" id="KW-1185">Reference proteome</keyword>
<feature type="region of interest" description="Disordered" evidence="2">
    <location>
        <begin position="566"/>
        <end position="636"/>
    </location>
</feature>
<evidence type="ECO:0000256" key="1">
    <source>
        <dbReference type="SAM" id="Coils"/>
    </source>
</evidence>
<feature type="compositionally biased region" description="Polar residues" evidence="2">
    <location>
        <begin position="270"/>
        <end position="282"/>
    </location>
</feature>
<feature type="compositionally biased region" description="Low complexity" evidence="2">
    <location>
        <begin position="617"/>
        <end position="626"/>
    </location>
</feature>
<feature type="region of interest" description="Disordered" evidence="2">
    <location>
        <begin position="221"/>
        <end position="288"/>
    </location>
</feature>
<protein>
    <submittedName>
        <fullName evidence="3">Uncharacterized protein</fullName>
    </submittedName>
</protein>
<feature type="compositionally biased region" description="Basic and acidic residues" evidence="2">
    <location>
        <begin position="591"/>
        <end position="606"/>
    </location>
</feature>
<dbReference type="AlphaFoldDB" id="A0AAV9GN66"/>
<feature type="compositionally biased region" description="Basic and acidic residues" evidence="2">
    <location>
        <begin position="571"/>
        <end position="583"/>
    </location>
</feature>
<evidence type="ECO:0000313" key="3">
    <source>
        <dbReference type="EMBL" id="KAK4448768.1"/>
    </source>
</evidence>
<sequence>MASATRQACRWPYAASSTGRYLGQLKLHILKGRVGCWEAVGQAREEFSNAIGPKLAVCIENNSDKLADSEVLINFALFMIGSSLQRTKPTIMFVSRDKAARLEARKAVQESGMLSAYPGFETGHCSQVAEFRDLRQFGGHGEGSGETVYTRGGRVAEGTLLFLSKGDDDEATPRAVATAGGFLSFGQYKFLLTVAHPFRNRQSQEMVGEVDENECDISGVEFSEDEEDESLADVTSRGSLTPEARGLLDEGDAADGDLMSRSDSEDEDSGTQLESSSPQNLPQMVHKGTGRGDNADIYYYSISSQGSSSLEGIGVTEYVSFELDYALIRLDSSAVRSLPMPSSTYNLEKPSTWHLGESSHDCSITLLRREGQAVSGNMSGNPIFTRLPGTRKFSRLYAALLEQHAALGDCGAWVRDSETGALLGHVVAGSDATGLALVMPAQLCFDNIATNLAARFGSSELTDAETIAKQNQKRKQPKIPSKPDWPKGQCRYIISPEIKGQRCACVAYTHNPSIPGSACDCGHLSCFHMREEMKEKADEDDLEALNSRLARLERIMANKSMAPPFASRLSASEHQEQQVERKAAATFTGKTKLDKVRDEQGLEKSSEQGSKTYQRVESPSSSGSESAPKNDRVVEIPRPRTAIRPGVWIVHISLLPHGYMLTPFERNTNAYQRCLSRGLHQMVVIHGSSAESFVRAVERTFGTFLQGRPWEPLQAKLSSPKEPLCGLATLRHLPQRLKSQRYTADFLRENCAVCDRNGAMDSIYIAMKSHTLSWRTLRRSPVFMHGLEECWAYDPLLDGYDPLTGDDGLGSGADGPAQAGDVVSRQVVPKRHCPLPAPLVELGRTTTTGGHLAESGGIPEREQKMFEEETRRSEVAR</sequence>
<dbReference type="Proteomes" id="UP001321760">
    <property type="component" value="Unassembled WGS sequence"/>
</dbReference>
<accession>A0AAV9GN66</accession>
<name>A0AAV9GN66_9PEZI</name>
<feature type="compositionally biased region" description="Acidic residues" evidence="2">
    <location>
        <begin position="222"/>
        <end position="231"/>
    </location>
</feature>
<evidence type="ECO:0000313" key="4">
    <source>
        <dbReference type="Proteomes" id="UP001321760"/>
    </source>
</evidence>
<reference evidence="3" key="2">
    <citation type="submission" date="2023-05" db="EMBL/GenBank/DDBJ databases">
        <authorList>
            <consortium name="Lawrence Berkeley National Laboratory"/>
            <person name="Steindorff A."/>
            <person name="Hensen N."/>
            <person name="Bonometti L."/>
            <person name="Westerberg I."/>
            <person name="Brannstrom I.O."/>
            <person name="Guillou S."/>
            <person name="Cros-Aarteil S."/>
            <person name="Calhoun S."/>
            <person name="Haridas S."/>
            <person name="Kuo A."/>
            <person name="Mondo S."/>
            <person name="Pangilinan J."/>
            <person name="Riley R."/>
            <person name="Labutti K."/>
            <person name="Andreopoulos B."/>
            <person name="Lipzen A."/>
            <person name="Chen C."/>
            <person name="Yanf M."/>
            <person name="Daum C."/>
            <person name="Ng V."/>
            <person name="Clum A."/>
            <person name="Ohm R."/>
            <person name="Martin F."/>
            <person name="Silar P."/>
            <person name="Natvig D."/>
            <person name="Lalanne C."/>
            <person name="Gautier V."/>
            <person name="Ament-Velasquez S.L."/>
            <person name="Kruys A."/>
            <person name="Hutchinson M.I."/>
            <person name="Powell A.J."/>
            <person name="Barry K."/>
            <person name="Miller A.N."/>
            <person name="Grigoriev I.V."/>
            <person name="Debuchy R."/>
            <person name="Gladieux P."/>
            <person name="Thoren M.H."/>
            <person name="Johannesson H."/>
        </authorList>
    </citation>
    <scope>NUCLEOTIDE SEQUENCE</scope>
    <source>
        <strain evidence="3">PSN243</strain>
    </source>
</reference>
<dbReference type="EMBL" id="MU865941">
    <property type="protein sequence ID" value="KAK4448768.1"/>
    <property type="molecule type" value="Genomic_DNA"/>
</dbReference>
<evidence type="ECO:0000256" key="2">
    <source>
        <dbReference type="SAM" id="MobiDB-lite"/>
    </source>
</evidence>
<feature type="compositionally biased region" description="Basic and acidic residues" evidence="2">
    <location>
        <begin position="859"/>
        <end position="877"/>
    </location>
</feature>
<keyword evidence="1" id="KW-0175">Coiled coil</keyword>
<organism evidence="3 4">
    <name type="scientific">Podospora aff. communis PSN243</name>
    <dbReference type="NCBI Taxonomy" id="3040156"/>
    <lineage>
        <taxon>Eukaryota</taxon>
        <taxon>Fungi</taxon>
        <taxon>Dikarya</taxon>
        <taxon>Ascomycota</taxon>
        <taxon>Pezizomycotina</taxon>
        <taxon>Sordariomycetes</taxon>
        <taxon>Sordariomycetidae</taxon>
        <taxon>Sordariales</taxon>
        <taxon>Podosporaceae</taxon>
        <taxon>Podospora</taxon>
    </lineage>
</organism>
<gene>
    <name evidence="3" type="ORF">QBC34DRAFT_464572</name>
</gene>
<feature type="coiled-coil region" evidence="1">
    <location>
        <begin position="535"/>
        <end position="562"/>
    </location>
</feature>
<reference evidence="3" key="1">
    <citation type="journal article" date="2023" name="Mol. Phylogenet. Evol.">
        <title>Genome-scale phylogeny and comparative genomics of the fungal order Sordariales.</title>
        <authorList>
            <person name="Hensen N."/>
            <person name="Bonometti L."/>
            <person name="Westerberg I."/>
            <person name="Brannstrom I.O."/>
            <person name="Guillou S."/>
            <person name="Cros-Aarteil S."/>
            <person name="Calhoun S."/>
            <person name="Haridas S."/>
            <person name="Kuo A."/>
            <person name="Mondo S."/>
            <person name="Pangilinan J."/>
            <person name="Riley R."/>
            <person name="LaButti K."/>
            <person name="Andreopoulos B."/>
            <person name="Lipzen A."/>
            <person name="Chen C."/>
            <person name="Yan M."/>
            <person name="Daum C."/>
            <person name="Ng V."/>
            <person name="Clum A."/>
            <person name="Steindorff A."/>
            <person name="Ohm R.A."/>
            <person name="Martin F."/>
            <person name="Silar P."/>
            <person name="Natvig D.O."/>
            <person name="Lalanne C."/>
            <person name="Gautier V."/>
            <person name="Ament-Velasquez S.L."/>
            <person name="Kruys A."/>
            <person name="Hutchinson M.I."/>
            <person name="Powell A.J."/>
            <person name="Barry K."/>
            <person name="Miller A.N."/>
            <person name="Grigoriev I.V."/>
            <person name="Debuchy R."/>
            <person name="Gladieux P."/>
            <person name="Hiltunen Thoren M."/>
            <person name="Johannesson H."/>
        </authorList>
    </citation>
    <scope>NUCLEOTIDE SEQUENCE</scope>
    <source>
        <strain evidence="3">PSN243</strain>
    </source>
</reference>
<feature type="region of interest" description="Disordered" evidence="2">
    <location>
        <begin position="840"/>
        <end position="877"/>
    </location>
</feature>